<sequence>MLIEELARHRRSKLSVTLANRKKAAPVRKHLSGKLFHDKANIAGFRQKERALFLHKEKGGRNRLFLQFQSDLHTTVANSSGRGEKSDFRVPERSVLEGT</sequence>
<proteinExistence type="predicted"/>
<comment type="caution">
    <text evidence="2">The sequence shown here is derived from an EMBL/GenBank/DDBJ whole genome shotgun (WGS) entry which is preliminary data.</text>
</comment>
<evidence type="ECO:0000256" key="1">
    <source>
        <dbReference type="SAM" id="MobiDB-lite"/>
    </source>
</evidence>
<dbReference type="EMBL" id="WBVY01000001">
    <property type="protein sequence ID" value="KAB2659514.1"/>
    <property type="molecule type" value="Genomic_DNA"/>
</dbReference>
<feature type="compositionally biased region" description="Basic and acidic residues" evidence="1">
    <location>
        <begin position="82"/>
        <end position="99"/>
    </location>
</feature>
<dbReference type="Proteomes" id="UP000460650">
    <property type="component" value="Unassembled WGS sequence"/>
</dbReference>
<name>A0A7V7VYI4_9HYPH</name>
<dbReference type="AlphaFoldDB" id="A0A7V7VYI4"/>
<evidence type="ECO:0000313" key="2">
    <source>
        <dbReference type="EMBL" id="KAB2659514.1"/>
    </source>
</evidence>
<dbReference type="RefSeq" id="WP_151643936.1">
    <property type="nucleotide sequence ID" value="NZ_WBVY01000001.1"/>
</dbReference>
<evidence type="ECO:0000313" key="3">
    <source>
        <dbReference type="Proteomes" id="UP000460650"/>
    </source>
</evidence>
<feature type="region of interest" description="Disordered" evidence="1">
    <location>
        <begin position="76"/>
        <end position="99"/>
    </location>
</feature>
<reference evidence="2 3" key="1">
    <citation type="submission" date="2019-09" db="EMBL/GenBank/DDBJ databases">
        <title>Taxonomic organization of the family Brucellaceae based on a phylogenomic approach.</title>
        <authorList>
            <person name="Leclercq S."/>
            <person name="Cloeckaert A."/>
            <person name="Zygmunt M.S."/>
        </authorList>
    </citation>
    <scope>NUCLEOTIDE SEQUENCE [LARGE SCALE GENOMIC DNA]</scope>
    <source>
        <strain evidence="2 3">TA93</strain>
    </source>
</reference>
<accession>A0A7V7VYI4</accession>
<protein>
    <submittedName>
        <fullName evidence="2">Uncharacterized protein</fullName>
    </submittedName>
</protein>
<gene>
    <name evidence="2" type="ORF">F9K94_04835</name>
</gene>
<organism evidence="2 3">
    <name type="scientific">Brucella tritici</name>
    <dbReference type="NCBI Taxonomy" id="94626"/>
    <lineage>
        <taxon>Bacteria</taxon>
        <taxon>Pseudomonadati</taxon>
        <taxon>Pseudomonadota</taxon>
        <taxon>Alphaproteobacteria</taxon>
        <taxon>Hyphomicrobiales</taxon>
        <taxon>Brucellaceae</taxon>
        <taxon>Brucella/Ochrobactrum group</taxon>
        <taxon>Brucella</taxon>
    </lineage>
</organism>